<proteinExistence type="predicted"/>
<protein>
    <submittedName>
        <fullName evidence="1">Uncharacterized protein</fullName>
    </submittedName>
</protein>
<evidence type="ECO:0000313" key="2">
    <source>
        <dbReference type="Proteomes" id="UP000196521"/>
    </source>
</evidence>
<dbReference type="Proteomes" id="UP000196521">
    <property type="component" value="Unassembled WGS sequence"/>
</dbReference>
<organism evidence="1 2">
    <name type="scientific">Planktothrix rubescens CCAP 1459/22</name>
    <dbReference type="NCBI Taxonomy" id="329571"/>
    <lineage>
        <taxon>Bacteria</taxon>
        <taxon>Bacillati</taxon>
        <taxon>Cyanobacteriota</taxon>
        <taxon>Cyanophyceae</taxon>
        <taxon>Oscillatoriophycideae</taxon>
        <taxon>Oscillatoriales</taxon>
        <taxon>Microcoleaceae</taxon>
        <taxon>Planktothrix</taxon>
    </lineage>
</organism>
<evidence type="ECO:0000313" key="1">
    <source>
        <dbReference type="EMBL" id="CAC5342146.1"/>
    </source>
</evidence>
<dbReference type="EMBL" id="CZCZ02000011">
    <property type="protein sequence ID" value="CAC5342146.1"/>
    <property type="molecule type" value="Genomic_DNA"/>
</dbReference>
<reference evidence="1" key="1">
    <citation type="submission" date="2020-05" db="EMBL/GenBank/DDBJ databases">
        <authorList>
            <consortium name="Genoscope - CEA"/>
            <person name="William W."/>
        </authorList>
    </citation>
    <scope>NUCLEOTIDE SEQUENCE [LARGE SCALE GENOMIC DNA]</scope>
    <source>
        <strain evidence="1">PCC 7821</strain>
    </source>
</reference>
<accession>A0A6J7ZJ94</accession>
<sequence length="42" mass="4762">MFRIFWIFEIRIDGTYASPVKVSGSQAISPERYLGSFGFCAI</sequence>
<name>A0A6J7ZJ94_PLARU</name>
<comment type="caution">
    <text evidence="1">The sequence shown here is derived from an EMBL/GenBank/DDBJ whole genome shotgun (WGS) entry which is preliminary data.</text>
</comment>
<gene>
    <name evidence="1" type="ORF">PLAN_160032</name>
</gene>
<dbReference type="AlphaFoldDB" id="A0A6J7ZJ94"/>
<keyword evidence="2" id="KW-1185">Reference proteome</keyword>